<dbReference type="Gene3D" id="1.20.1250.20">
    <property type="entry name" value="MFS general substrate transporter like domains"/>
    <property type="match status" value="1"/>
</dbReference>
<dbReference type="InterPro" id="IPR050360">
    <property type="entry name" value="MFS_Sugar_Transporters"/>
</dbReference>
<keyword evidence="9" id="KW-1185">Reference proteome</keyword>
<feature type="domain" description="Major facilitator superfamily (MFS) profile" evidence="7">
    <location>
        <begin position="1"/>
        <end position="248"/>
    </location>
</feature>
<feature type="transmembrane region" description="Helical" evidence="6">
    <location>
        <begin position="122"/>
        <end position="144"/>
    </location>
</feature>
<name>A0A9P0CR30_9CUCU</name>
<evidence type="ECO:0000313" key="8">
    <source>
        <dbReference type="EMBL" id="CAH1106396.1"/>
    </source>
</evidence>
<keyword evidence="4 6" id="KW-1133">Transmembrane helix</keyword>
<evidence type="ECO:0000256" key="4">
    <source>
        <dbReference type="ARBA" id="ARBA00022989"/>
    </source>
</evidence>
<evidence type="ECO:0000259" key="7">
    <source>
        <dbReference type="PROSITE" id="PS50850"/>
    </source>
</evidence>
<dbReference type="EMBL" id="OV651814">
    <property type="protein sequence ID" value="CAH1106396.1"/>
    <property type="molecule type" value="Genomic_DNA"/>
</dbReference>
<dbReference type="GO" id="GO:0005351">
    <property type="term" value="F:carbohydrate:proton symporter activity"/>
    <property type="evidence" value="ECO:0007669"/>
    <property type="project" value="TreeGrafter"/>
</dbReference>
<feature type="transmembrane region" description="Helical" evidence="6">
    <location>
        <begin position="156"/>
        <end position="181"/>
    </location>
</feature>
<dbReference type="GO" id="GO:0016020">
    <property type="term" value="C:membrane"/>
    <property type="evidence" value="ECO:0007669"/>
    <property type="project" value="UniProtKB-SubCell"/>
</dbReference>
<gene>
    <name evidence="8" type="ORF">PSYICH_LOCUS7082</name>
</gene>
<feature type="transmembrane region" description="Helical" evidence="6">
    <location>
        <begin position="219"/>
        <end position="244"/>
    </location>
</feature>
<comment type="subcellular location">
    <subcellularLocation>
        <location evidence="1">Membrane</location>
        <topology evidence="1">Multi-pass membrane protein</topology>
    </subcellularLocation>
</comment>
<proteinExistence type="inferred from homology"/>
<dbReference type="AlphaFoldDB" id="A0A9P0CR30"/>
<evidence type="ECO:0000256" key="6">
    <source>
        <dbReference type="SAM" id="Phobius"/>
    </source>
</evidence>
<sequence length="261" mass="29558">MRGVATNKKLREIIISQYHRDSKRNKTGVKKQLAKLKSNKTLKQNENDCFENEEMLHPREETRYNNFNTLFKTRSGRRALATLFDEAGSQISGEIVAILVALGKIASACIAYNLIEKLGRKTLILISSGVCGVSMLMLGIYFYFKENDVYIPEKVNIIPVIFIVTFTVVYSFGLAPVPLIIINELLPNEARSLGASIVFWTSNIVFFIITFAYPLVAEYLGIHVCMFTFSAFCFIGFVFVLFILPETKGKSYSEIQEMLNK</sequence>
<evidence type="ECO:0000256" key="1">
    <source>
        <dbReference type="ARBA" id="ARBA00004141"/>
    </source>
</evidence>
<dbReference type="InterPro" id="IPR036259">
    <property type="entry name" value="MFS_trans_sf"/>
</dbReference>
<evidence type="ECO:0000256" key="5">
    <source>
        <dbReference type="ARBA" id="ARBA00023136"/>
    </source>
</evidence>
<evidence type="ECO:0000313" key="9">
    <source>
        <dbReference type="Proteomes" id="UP001153636"/>
    </source>
</evidence>
<feature type="transmembrane region" description="Helical" evidence="6">
    <location>
        <begin position="193"/>
        <end position="213"/>
    </location>
</feature>
<comment type="similarity">
    <text evidence="2">Belongs to the major facilitator superfamily. Sugar transporter (TC 2.A.1.1) family.</text>
</comment>
<dbReference type="InterPro" id="IPR020846">
    <property type="entry name" value="MFS_dom"/>
</dbReference>
<dbReference type="InterPro" id="IPR005828">
    <property type="entry name" value="MFS_sugar_transport-like"/>
</dbReference>
<dbReference type="Pfam" id="PF00083">
    <property type="entry name" value="Sugar_tr"/>
    <property type="match status" value="1"/>
</dbReference>
<dbReference type="PANTHER" id="PTHR48022">
    <property type="entry name" value="PLASTIDIC GLUCOSE TRANSPORTER 4"/>
    <property type="match status" value="1"/>
</dbReference>
<dbReference type="Proteomes" id="UP001153636">
    <property type="component" value="Chromosome 2"/>
</dbReference>
<organism evidence="8 9">
    <name type="scientific">Psylliodes chrysocephalus</name>
    <dbReference type="NCBI Taxonomy" id="3402493"/>
    <lineage>
        <taxon>Eukaryota</taxon>
        <taxon>Metazoa</taxon>
        <taxon>Ecdysozoa</taxon>
        <taxon>Arthropoda</taxon>
        <taxon>Hexapoda</taxon>
        <taxon>Insecta</taxon>
        <taxon>Pterygota</taxon>
        <taxon>Neoptera</taxon>
        <taxon>Endopterygota</taxon>
        <taxon>Coleoptera</taxon>
        <taxon>Polyphaga</taxon>
        <taxon>Cucujiformia</taxon>
        <taxon>Chrysomeloidea</taxon>
        <taxon>Chrysomelidae</taxon>
        <taxon>Galerucinae</taxon>
        <taxon>Alticini</taxon>
        <taxon>Psylliodes</taxon>
    </lineage>
</organism>
<evidence type="ECO:0000256" key="2">
    <source>
        <dbReference type="ARBA" id="ARBA00010992"/>
    </source>
</evidence>
<evidence type="ECO:0000256" key="3">
    <source>
        <dbReference type="ARBA" id="ARBA00022692"/>
    </source>
</evidence>
<dbReference type="SUPFAM" id="SSF103473">
    <property type="entry name" value="MFS general substrate transporter"/>
    <property type="match status" value="1"/>
</dbReference>
<reference evidence="8" key="1">
    <citation type="submission" date="2022-01" db="EMBL/GenBank/DDBJ databases">
        <authorList>
            <person name="King R."/>
        </authorList>
    </citation>
    <scope>NUCLEOTIDE SEQUENCE</scope>
</reference>
<accession>A0A9P0CR30</accession>
<dbReference type="OrthoDB" id="6780603at2759"/>
<feature type="transmembrane region" description="Helical" evidence="6">
    <location>
        <begin position="95"/>
        <end position="115"/>
    </location>
</feature>
<dbReference type="PROSITE" id="PS50850">
    <property type="entry name" value="MFS"/>
    <property type="match status" value="1"/>
</dbReference>
<keyword evidence="5 6" id="KW-0472">Membrane</keyword>
<dbReference type="PANTHER" id="PTHR48022:SF2">
    <property type="entry name" value="PLASTIDIC GLUCOSE TRANSPORTER 4"/>
    <property type="match status" value="1"/>
</dbReference>
<keyword evidence="3 6" id="KW-0812">Transmembrane</keyword>
<protein>
    <recommendedName>
        <fullName evidence="7">Major facilitator superfamily (MFS) profile domain-containing protein</fullName>
    </recommendedName>
</protein>